<name>A0A0V0QWF0_PSEPJ</name>
<dbReference type="Proteomes" id="UP000054937">
    <property type="component" value="Unassembled WGS sequence"/>
</dbReference>
<accession>A0A0V0QWF0</accession>
<sequence length="277" mass="32777">MEEVEDKKPDNLEIYEPMICKNDEHDDQQYIVFKFSENINKILQCLSCCIEDNKNNNKIGIDQLMKFPVTKINNFPPMKDPNKSKEFRKALEICSQEKLKQFRENIMSLIEGHYQKVNQDLNNFLLQSKKAVIQQFENFLVFPDISGFYDIEPLKKALDQFQNKIINLQGLFDIQLKMKKEYECEKKSQIVLNMVKKQNDIENQIKNLRKNLDDRAQIFKKQTFMIYDDEEKCIVKSNINQDKIDGELMMGIKGQNYQNNNQGTNNMHIQILSVQIK</sequence>
<organism evidence="1 2">
    <name type="scientific">Pseudocohnilembus persalinus</name>
    <name type="common">Ciliate</name>
    <dbReference type="NCBI Taxonomy" id="266149"/>
    <lineage>
        <taxon>Eukaryota</taxon>
        <taxon>Sar</taxon>
        <taxon>Alveolata</taxon>
        <taxon>Ciliophora</taxon>
        <taxon>Intramacronucleata</taxon>
        <taxon>Oligohymenophorea</taxon>
        <taxon>Scuticociliatia</taxon>
        <taxon>Philasterida</taxon>
        <taxon>Pseudocohnilembidae</taxon>
        <taxon>Pseudocohnilembus</taxon>
    </lineage>
</organism>
<reference evidence="1 2" key="1">
    <citation type="journal article" date="2015" name="Sci. Rep.">
        <title>Genome of the facultative scuticociliatosis pathogen Pseudocohnilembus persalinus provides insight into its virulence through horizontal gene transfer.</title>
        <authorList>
            <person name="Xiong J."/>
            <person name="Wang G."/>
            <person name="Cheng J."/>
            <person name="Tian M."/>
            <person name="Pan X."/>
            <person name="Warren A."/>
            <person name="Jiang C."/>
            <person name="Yuan D."/>
            <person name="Miao W."/>
        </authorList>
    </citation>
    <scope>NUCLEOTIDE SEQUENCE [LARGE SCALE GENOMIC DNA]</scope>
    <source>
        <strain evidence="1">36N120E</strain>
    </source>
</reference>
<protein>
    <submittedName>
        <fullName evidence="1">Uncharacterized protein</fullName>
    </submittedName>
</protein>
<comment type="caution">
    <text evidence="1">The sequence shown here is derived from an EMBL/GenBank/DDBJ whole genome shotgun (WGS) entry which is preliminary data.</text>
</comment>
<evidence type="ECO:0000313" key="2">
    <source>
        <dbReference type="Proteomes" id="UP000054937"/>
    </source>
</evidence>
<evidence type="ECO:0000313" key="1">
    <source>
        <dbReference type="EMBL" id="KRX06655.1"/>
    </source>
</evidence>
<proteinExistence type="predicted"/>
<dbReference type="AlphaFoldDB" id="A0A0V0QWF0"/>
<gene>
    <name evidence="1" type="ORF">PPERSA_13134</name>
</gene>
<keyword evidence="2" id="KW-1185">Reference proteome</keyword>
<dbReference type="InParanoid" id="A0A0V0QWF0"/>
<dbReference type="EMBL" id="LDAU01000094">
    <property type="protein sequence ID" value="KRX06655.1"/>
    <property type="molecule type" value="Genomic_DNA"/>
</dbReference>